<dbReference type="InterPro" id="IPR017483">
    <property type="entry name" value="CHP03034"/>
</dbReference>
<sequence>MGITVHDVNCTEISIESLVFQGNKYTAQDHFGLDREDISKAKFYAISFFRIGFVLQRAQNLAQKPFFTNFEATITLTGENNV</sequence>
<organism evidence="1 2">
    <name type="scientific">Erwinia pyrifoliae</name>
    <dbReference type="NCBI Taxonomy" id="79967"/>
    <lineage>
        <taxon>Bacteria</taxon>
        <taxon>Pseudomonadati</taxon>
        <taxon>Pseudomonadota</taxon>
        <taxon>Gammaproteobacteria</taxon>
        <taxon>Enterobacterales</taxon>
        <taxon>Erwiniaceae</taxon>
        <taxon>Erwinia</taxon>
    </lineage>
</organism>
<keyword evidence="2" id="KW-1185">Reference proteome</keyword>
<gene>
    <name evidence="1" type="ORF">NYP84_14340</name>
</gene>
<reference evidence="1" key="1">
    <citation type="submission" date="2022-07" db="EMBL/GenBank/DDBJ databases">
        <title>Genetic diversity of Erwinia pyrifoliae.</title>
        <authorList>
            <person name="Park D.S."/>
            <person name="Ham H."/>
        </authorList>
    </citation>
    <scope>NUCLEOTIDE SEQUENCE</scope>
    <source>
        <strain evidence="1">CP201486</strain>
    </source>
</reference>
<name>A0ABY5X6V9_ERWPY</name>
<dbReference type="RefSeq" id="WP_259818864.1">
    <property type="nucleotide sequence ID" value="NZ_CP103445.1"/>
</dbReference>
<evidence type="ECO:0000313" key="1">
    <source>
        <dbReference type="EMBL" id="UWS32783.1"/>
    </source>
</evidence>
<evidence type="ECO:0000313" key="2">
    <source>
        <dbReference type="Proteomes" id="UP001058553"/>
    </source>
</evidence>
<dbReference type="Pfam" id="PF11692">
    <property type="entry name" value="DUF3289"/>
    <property type="match status" value="1"/>
</dbReference>
<accession>A0ABY5X6V9</accession>
<dbReference type="EMBL" id="CP103445">
    <property type="protein sequence ID" value="UWS32783.1"/>
    <property type="molecule type" value="Genomic_DNA"/>
</dbReference>
<proteinExistence type="predicted"/>
<protein>
    <submittedName>
        <fullName evidence="1">DUF3289 family protein</fullName>
    </submittedName>
</protein>
<dbReference type="Proteomes" id="UP001058553">
    <property type="component" value="Chromosome"/>
</dbReference>